<reference evidence="1" key="1">
    <citation type="submission" date="2021-02" db="EMBL/GenBank/DDBJ databases">
        <authorList>
            <person name="Nowell W R."/>
        </authorList>
    </citation>
    <scope>NUCLEOTIDE SEQUENCE</scope>
</reference>
<evidence type="ECO:0000313" key="2">
    <source>
        <dbReference type="Proteomes" id="UP000663842"/>
    </source>
</evidence>
<evidence type="ECO:0000313" key="1">
    <source>
        <dbReference type="EMBL" id="CAF3737097.1"/>
    </source>
</evidence>
<dbReference type="EMBL" id="CAJOBF010000062">
    <property type="protein sequence ID" value="CAF3737097.1"/>
    <property type="molecule type" value="Genomic_DNA"/>
</dbReference>
<proteinExistence type="predicted"/>
<organism evidence="1 2">
    <name type="scientific">Rotaria magnacalcarata</name>
    <dbReference type="NCBI Taxonomy" id="392030"/>
    <lineage>
        <taxon>Eukaryota</taxon>
        <taxon>Metazoa</taxon>
        <taxon>Spiralia</taxon>
        <taxon>Gnathifera</taxon>
        <taxon>Rotifera</taxon>
        <taxon>Eurotatoria</taxon>
        <taxon>Bdelloidea</taxon>
        <taxon>Philodinida</taxon>
        <taxon>Philodinidae</taxon>
        <taxon>Rotaria</taxon>
    </lineage>
</organism>
<comment type="caution">
    <text evidence="1">The sequence shown here is derived from an EMBL/GenBank/DDBJ whole genome shotgun (WGS) entry which is preliminary data.</text>
</comment>
<dbReference type="AlphaFoldDB" id="A0A818XC38"/>
<dbReference type="Proteomes" id="UP000663842">
    <property type="component" value="Unassembled WGS sequence"/>
</dbReference>
<dbReference type="Gene3D" id="3.90.1640.10">
    <property type="entry name" value="inorganic pyrophosphatase (n-terminal core)"/>
    <property type="match status" value="1"/>
</dbReference>
<protein>
    <submittedName>
        <fullName evidence="1">Uncharacterized protein</fullName>
    </submittedName>
</protein>
<name>A0A818XC38_9BILA</name>
<gene>
    <name evidence="1" type="ORF">UXM345_LOCUS1194</name>
</gene>
<sequence length="70" mass="7941">MNFTDCLNYVKSQLSDLVRFGLIRIVLGNEACDLDSTIRACVYAYFLHSTCPTNNEVLHVPMLQTKPSIF</sequence>
<accession>A0A818XC38</accession>